<dbReference type="InterPro" id="IPR015927">
    <property type="entry name" value="Peptidase_S24_S26A/B/C"/>
</dbReference>
<feature type="domain" description="Peptidase S24/S26A/S26B/S26C" evidence="2">
    <location>
        <begin position="22"/>
        <end position="99"/>
    </location>
</feature>
<accession>A0A2U0I0Y9</accession>
<organism evidence="3 4">
    <name type="scientific">Marixanthomonas spongiae</name>
    <dbReference type="NCBI Taxonomy" id="2174845"/>
    <lineage>
        <taxon>Bacteria</taxon>
        <taxon>Pseudomonadati</taxon>
        <taxon>Bacteroidota</taxon>
        <taxon>Flavobacteriia</taxon>
        <taxon>Flavobacteriales</taxon>
        <taxon>Flavobacteriaceae</taxon>
        <taxon>Marixanthomonas</taxon>
    </lineage>
</organism>
<dbReference type="Pfam" id="PF00717">
    <property type="entry name" value="Peptidase_S24"/>
    <property type="match status" value="1"/>
</dbReference>
<name>A0A2U0I0Y9_9FLAO</name>
<protein>
    <submittedName>
        <fullName evidence="3">Peptidase S24</fullName>
    </submittedName>
</protein>
<reference evidence="3 4" key="1">
    <citation type="submission" date="2018-04" db="EMBL/GenBank/DDBJ databases">
        <title>Marixanthomonas spongiae HN-E44 sp. nov., isolated from a marine sponge.</title>
        <authorList>
            <person name="Luo L."/>
            <person name="Zhuang L."/>
        </authorList>
    </citation>
    <scope>NUCLEOTIDE SEQUENCE [LARGE SCALE GENOMIC DNA]</scope>
    <source>
        <strain evidence="3 4">HN-E44</strain>
    </source>
</reference>
<dbReference type="SUPFAM" id="SSF51306">
    <property type="entry name" value="LexA/Signal peptidase"/>
    <property type="match status" value="1"/>
</dbReference>
<keyword evidence="4" id="KW-1185">Reference proteome</keyword>
<evidence type="ECO:0000259" key="2">
    <source>
        <dbReference type="Pfam" id="PF00717"/>
    </source>
</evidence>
<dbReference type="EMBL" id="QEHR01000005">
    <property type="protein sequence ID" value="PVW14768.1"/>
    <property type="molecule type" value="Genomic_DNA"/>
</dbReference>
<dbReference type="AlphaFoldDB" id="A0A2U0I0Y9"/>
<dbReference type="OrthoDB" id="9787787at2"/>
<gene>
    <name evidence="3" type="ORF">DDV96_09645</name>
</gene>
<proteinExistence type="predicted"/>
<sequence>MEITTSGKLQKVKNRHAPEVSKQTGFPSAATHYLEVPIDLHKELMHNQDATFFIRVDGEGFSTFNIHHNDVLIIDRSLAAVANRLVLVVKNGAFTLLRVPENPSEEPYVLWGVVTYIIHNVL</sequence>
<dbReference type="InterPro" id="IPR036286">
    <property type="entry name" value="LexA/Signal_pep-like_sf"/>
</dbReference>
<evidence type="ECO:0000313" key="3">
    <source>
        <dbReference type="EMBL" id="PVW14768.1"/>
    </source>
</evidence>
<evidence type="ECO:0000256" key="1">
    <source>
        <dbReference type="SAM" id="MobiDB-lite"/>
    </source>
</evidence>
<dbReference type="Proteomes" id="UP000245962">
    <property type="component" value="Unassembled WGS sequence"/>
</dbReference>
<feature type="region of interest" description="Disordered" evidence="1">
    <location>
        <begin position="1"/>
        <end position="23"/>
    </location>
</feature>
<comment type="caution">
    <text evidence="3">The sequence shown here is derived from an EMBL/GenBank/DDBJ whole genome shotgun (WGS) entry which is preliminary data.</text>
</comment>
<evidence type="ECO:0000313" key="4">
    <source>
        <dbReference type="Proteomes" id="UP000245962"/>
    </source>
</evidence>
<dbReference type="Gene3D" id="2.10.109.10">
    <property type="entry name" value="Umud Fragment, subunit A"/>
    <property type="match status" value="1"/>
</dbReference>